<feature type="domain" description="AraC effector-binding" evidence="1">
    <location>
        <begin position="1"/>
        <end position="154"/>
    </location>
</feature>
<dbReference type="Gene3D" id="3.20.80.10">
    <property type="entry name" value="Regulatory factor, effector binding domain"/>
    <property type="match status" value="1"/>
</dbReference>
<protein>
    <recommendedName>
        <fullName evidence="1">AraC effector-binding domain-containing protein</fullName>
    </recommendedName>
</protein>
<accession>A0ABY3CC26</accession>
<dbReference type="InterPro" id="IPR050908">
    <property type="entry name" value="SmbC-like"/>
</dbReference>
<dbReference type="Proteomes" id="UP000733744">
    <property type="component" value="Unassembled WGS sequence"/>
</dbReference>
<sequence length="154" mass="17585">MDVKILVFPETKVAAIEHHGSPALEYDTVRKLIAWKIEHRLLDQSKYRSYGVHYTDPRTTPATLHRVDFCLSFEDKVGPNPYGILNKVIPGRRCAFARDVGSRSNNKAAAYLYETWLPQSGESAGDFPIFFHYVNVGPNVREEEMITDVYLPLK</sequence>
<dbReference type="InterPro" id="IPR010499">
    <property type="entry name" value="AraC_E-bd"/>
</dbReference>
<evidence type="ECO:0000259" key="1">
    <source>
        <dbReference type="SMART" id="SM00871"/>
    </source>
</evidence>
<comment type="caution">
    <text evidence="2">The sequence shown here is derived from an EMBL/GenBank/DDBJ whole genome shotgun (WGS) entry which is preliminary data.</text>
</comment>
<keyword evidence="3" id="KW-1185">Reference proteome</keyword>
<evidence type="ECO:0000313" key="3">
    <source>
        <dbReference type="Proteomes" id="UP000733744"/>
    </source>
</evidence>
<dbReference type="InterPro" id="IPR011256">
    <property type="entry name" value="Reg_factor_effector_dom_sf"/>
</dbReference>
<dbReference type="PANTHER" id="PTHR40055:SF1">
    <property type="entry name" value="TRANSCRIPTIONAL REGULATOR YGIV-RELATED"/>
    <property type="match status" value="1"/>
</dbReference>
<proteinExistence type="predicted"/>
<dbReference type="SUPFAM" id="SSF55136">
    <property type="entry name" value="Probable bacterial effector-binding domain"/>
    <property type="match status" value="1"/>
</dbReference>
<dbReference type="SMART" id="SM00871">
    <property type="entry name" value="AraC_E_bind"/>
    <property type="match status" value="1"/>
</dbReference>
<dbReference type="EMBL" id="RYFG02000074">
    <property type="protein sequence ID" value="TRW97154.1"/>
    <property type="molecule type" value="Genomic_DNA"/>
</dbReference>
<organism evidence="2 3">
    <name type="scientific">Candidatus Methylobacter oryzae</name>
    <dbReference type="NCBI Taxonomy" id="2497749"/>
    <lineage>
        <taxon>Bacteria</taxon>
        <taxon>Pseudomonadati</taxon>
        <taxon>Pseudomonadota</taxon>
        <taxon>Gammaproteobacteria</taxon>
        <taxon>Methylococcales</taxon>
        <taxon>Methylococcaceae</taxon>
        <taxon>Methylobacter</taxon>
    </lineage>
</organism>
<evidence type="ECO:0000313" key="2">
    <source>
        <dbReference type="EMBL" id="TRW97154.1"/>
    </source>
</evidence>
<name>A0ABY3CC26_9GAMM</name>
<dbReference type="InterPro" id="IPR029442">
    <property type="entry name" value="GyrI-like"/>
</dbReference>
<reference evidence="2 3" key="1">
    <citation type="journal article" date="2019" name="Antonie Van Leeuwenhoek">
        <title>Description of 'Ca. Methylobacter oryzae' KRF1, a novel species from the environmentally important Methylobacter clade 2.</title>
        <authorList>
            <person name="Khatri K."/>
            <person name="Mohite J.A."/>
            <person name="Pandit P.S."/>
            <person name="Bahulikar R."/>
            <person name="Rahalkar M.C."/>
        </authorList>
    </citation>
    <scope>NUCLEOTIDE SEQUENCE [LARGE SCALE GENOMIC DNA]</scope>
    <source>
        <strain evidence="2 3">KRF1</strain>
    </source>
</reference>
<dbReference type="Pfam" id="PF06445">
    <property type="entry name" value="GyrI-like"/>
    <property type="match status" value="1"/>
</dbReference>
<dbReference type="PANTHER" id="PTHR40055">
    <property type="entry name" value="TRANSCRIPTIONAL REGULATOR YGIV-RELATED"/>
    <property type="match status" value="1"/>
</dbReference>
<gene>
    <name evidence="2" type="ORF">EKO24_007755</name>
</gene>
<dbReference type="RefSeq" id="WP_127026622.1">
    <property type="nucleotide sequence ID" value="NZ_RYFG02000074.1"/>
</dbReference>